<name>A0A398DIC1_9BACT</name>
<evidence type="ECO:0000313" key="3">
    <source>
        <dbReference type="Proteomes" id="UP000265724"/>
    </source>
</evidence>
<dbReference type="Proteomes" id="UP000266042">
    <property type="component" value="Unassembled WGS sequence"/>
</dbReference>
<organism evidence="2 4">
    <name type="scientific">Candidatus Cryosericum hinesii</name>
    <dbReference type="NCBI Taxonomy" id="2290915"/>
    <lineage>
        <taxon>Bacteria</taxon>
        <taxon>Pseudomonadati</taxon>
        <taxon>Caldisericota/Cryosericota group</taxon>
        <taxon>Candidatus Cryosericota</taxon>
        <taxon>Candidatus Cryosericia</taxon>
        <taxon>Candidatus Cryosericales</taxon>
        <taxon>Candidatus Cryosericaceae</taxon>
        <taxon>Candidatus Cryosericum</taxon>
    </lineage>
</organism>
<dbReference type="InterPro" id="IPR015421">
    <property type="entry name" value="PyrdxlP-dep_Trfase_major"/>
</dbReference>
<evidence type="ECO:0000313" key="1">
    <source>
        <dbReference type="EMBL" id="RIE11888.1"/>
    </source>
</evidence>
<keyword evidence="3" id="KW-1185">Reference proteome</keyword>
<reference evidence="3 4" key="1">
    <citation type="submission" date="2018-09" db="EMBL/GenBank/DDBJ databases">
        <title>Discovery and Ecogenomic Context for Candidatus Cryosericales, a Global Caldiserica Order Active in Thawing Permafrost.</title>
        <authorList>
            <person name="Martinez M.A."/>
            <person name="Woodcroft B.J."/>
            <person name="Ignacio Espinoza J.C."/>
            <person name="Zayed A."/>
            <person name="Singleton C.M."/>
            <person name="Boyd J."/>
            <person name="Li Y.-F."/>
            <person name="Purvine S."/>
            <person name="Maughan H."/>
            <person name="Hodgkins S.B."/>
            <person name="Anderson D."/>
            <person name="Sederholm M."/>
            <person name="Temperton B."/>
            <person name="Saleska S.R."/>
            <person name="Tyson G.W."/>
            <person name="Rich V.I."/>
        </authorList>
    </citation>
    <scope>NUCLEOTIDE SEQUENCE [LARGE SCALE GENOMIC DNA]</scope>
    <source>
        <strain evidence="1 3">SMC2</strain>
        <strain evidence="2 4">SMC3</strain>
    </source>
</reference>
<comment type="caution">
    <text evidence="2">The sequence shown here is derived from an EMBL/GenBank/DDBJ whole genome shotgun (WGS) entry which is preliminary data.</text>
</comment>
<accession>A0A398DIC1</accession>
<dbReference type="EMBL" id="QXIW01000032">
    <property type="protein sequence ID" value="RIE11957.1"/>
    <property type="molecule type" value="Genomic_DNA"/>
</dbReference>
<evidence type="ECO:0000313" key="4">
    <source>
        <dbReference type="Proteomes" id="UP000266042"/>
    </source>
</evidence>
<dbReference type="AlphaFoldDB" id="A0A398DIC1"/>
<dbReference type="Gene3D" id="3.40.640.10">
    <property type="entry name" value="Type I PLP-dependent aspartate aminotransferase-like (Major domain)"/>
    <property type="match status" value="1"/>
</dbReference>
<dbReference type="EMBL" id="QXIX01000058">
    <property type="protein sequence ID" value="RIE11888.1"/>
    <property type="molecule type" value="Genomic_DNA"/>
</dbReference>
<protein>
    <recommendedName>
        <fullName evidence="5">DegT/DnrJ/EryC1/StrS aminotransferase family protein</fullName>
    </recommendedName>
</protein>
<proteinExistence type="predicted"/>
<gene>
    <name evidence="1" type="ORF">SMC2_08260</name>
    <name evidence="2" type="ORF">SMC3_08025</name>
</gene>
<dbReference type="InterPro" id="IPR015422">
    <property type="entry name" value="PyrdxlP-dep_Trfase_small"/>
</dbReference>
<evidence type="ECO:0000313" key="2">
    <source>
        <dbReference type="EMBL" id="RIE11957.1"/>
    </source>
</evidence>
<dbReference type="Gene3D" id="3.90.1150.10">
    <property type="entry name" value="Aspartate Aminotransferase, domain 1"/>
    <property type="match status" value="1"/>
</dbReference>
<dbReference type="InterPro" id="IPR015424">
    <property type="entry name" value="PyrdxlP-dep_Trfase"/>
</dbReference>
<dbReference type="SUPFAM" id="SSF53383">
    <property type="entry name" value="PLP-dependent transferases"/>
    <property type="match status" value="1"/>
</dbReference>
<dbReference type="Proteomes" id="UP000265724">
    <property type="component" value="Unassembled WGS sequence"/>
</dbReference>
<sequence>MQWEVGGEFELRDSSLAHPEECDLLSAQSWRLPPGECRLVQNGQAALLTALRDARYGAKLMDAWLPSYLCASMVQPFRQSGLEVHYYPVDGHLAPVDGLWALAVGHGSVVLYVNYFGFPVSATAQDLAQQQHNRGAVTILDMTHSLFNIAPDEIPCSNYTVASLRKWAGLPDGGLVWKRGSRFSMPLDADSTDGGFGRARLVAGLMKGLYCDGILSQKDGYHTLFGMAEDIADGCTAAVPMSRVSCTMWGQLDTVAIVSARRANYAALASGISRLQSLHLFQETLPQGVCPLGCPIVLPRRDDLRIFLTSHGVYCPIHWQLPTDVATGFPGSQSVSATMLTLPCDQRYTRNDMERVVTLMTEWDGSRPRSRDDGVA</sequence>
<evidence type="ECO:0008006" key="5">
    <source>
        <dbReference type="Google" id="ProtNLM"/>
    </source>
</evidence>